<comment type="similarity">
    <text evidence="3 13">Belongs to the pyruvate kinase family.</text>
</comment>
<gene>
    <name evidence="16" type="ORF">Ctob_000833</name>
</gene>
<evidence type="ECO:0000256" key="12">
    <source>
        <dbReference type="ARBA" id="ARBA00023317"/>
    </source>
</evidence>
<keyword evidence="14" id="KW-0732">Signal</keyword>
<evidence type="ECO:0000256" key="8">
    <source>
        <dbReference type="ARBA" id="ARBA00022777"/>
    </source>
</evidence>
<evidence type="ECO:0000256" key="14">
    <source>
        <dbReference type="SAM" id="SignalP"/>
    </source>
</evidence>
<keyword evidence="11 13" id="KW-0324">Glycolysis</keyword>
<dbReference type="GO" id="GO:0016301">
    <property type="term" value="F:kinase activity"/>
    <property type="evidence" value="ECO:0007669"/>
    <property type="project" value="UniProtKB-KW"/>
</dbReference>
<evidence type="ECO:0000256" key="11">
    <source>
        <dbReference type="ARBA" id="ARBA00023152"/>
    </source>
</evidence>
<dbReference type="EMBL" id="JWZX01003208">
    <property type="protein sequence ID" value="KOO23258.1"/>
    <property type="molecule type" value="Genomic_DNA"/>
</dbReference>
<dbReference type="SUPFAM" id="SSF50800">
    <property type="entry name" value="PK beta-barrel domain-like"/>
    <property type="match status" value="1"/>
</dbReference>
<accession>A0A0M0JAJ9</accession>
<keyword evidence="10 13" id="KW-0460">Magnesium</keyword>
<dbReference type="PANTHER" id="PTHR11817">
    <property type="entry name" value="PYRUVATE KINASE"/>
    <property type="match status" value="1"/>
</dbReference>
<evidence type="ECO:0000256" key="3">
    <source>
        <dbReference type="ARBA" id="ARBA00008663"/>
    </source>
</evidence>
<evidence type="ECO:0000256" key="13">
    <source>
        <dbReference type="RuleBase" id="RU000504"/>
    </source>
</evidence>
<reference evidence="17" key="1">
    <citation type="journal article" date="2015" name="PLoS Genet.">
        <title>Genome Sequence and Transcriptome Analyses of Chrysochromulina tobin: Metabolic Tools for Enhanced Algal Fitness in the Prominent Order Prymnesiales (Haptophyceae).</title>
        <authorList>
            <person name="Hovde B.T."/>
            <person name="Deodato C.R."/>
            <person name="Hunsperger H.M."/>
            <person name="Ryken S.A."/>
            <person name="Yost W."/>
            <person name="Jha R.K."/>
            <person name="Patterson J."/>
            <person name="Monnat R.J. Jr."/>
            <person name="Barlow S.B."/>
            <person name="Starkenburg S.R."/>
            <person name="Cattolico R.A."/>
        </authorList>
    </citation>
    <scope>NUCLEOTIDE SEQUENCE</scope>
    <source>
        <strain evidence="17">CCMP291</strain>
    </source>
</reference>
<dbReference type="InterPro" id="IPR015806">
    <property type="entry name" value="Pyrv_Knase_insert_dom_sf"/>
</dbReference>
<organism evidence="16 17">
    <name type="scientific">Chrysochromulina tobinii</name>
    <dbReference type="NCBI Taxonomy" id="1460289"/>
    <lineage>
        <taxon>Eukaryota</taxon>
        <taxon>Haptista</taxon>
        <taxon>Haptophyta</taxon>
        <taxon>Prymnesiophyceae</taxon>
        <taxon>Prymnesiales</taxon>
        <taxon>Chrysochromulinaceae</taxon>
        <taxon>Chrysochromulina</taxon>
    </lineage>
</organism>
<dbReference type="InterPro" id="IPR040442">
    <property type="entry name" value="Pyrv_kinase-like_dom_sf"/>
</dbReference>
<comment type="pathway">
    <text evidence="2 13">Carbohydrate degradation; glycolysis; pyruvate from D-glyceraldehyde 3-phosphate: step 5/5.</text>
</comment>
<name>A0A0M0JAJ9_9EUKA</name>
<dbReference type="Pfam" id="PF00224">
    <property type="entry name" value="PK"/>
    <property type="match status" value="1"/>
</dbReference>
<keyword evidence="9" id="KW-0067">ATP-binding</keyword>
<dbReference type="AlphaFoldDB" id="A0A0M0JAJ9"/>
<evidence type="ECO:0000256" key="2">
    <source>
        <dbReference type="ARBA" id="ARBA00004997"/>
    </source>
</evidence>
<dbReference type="GO" id="GO:0005524">
    <property type="term" value="F:ATP binding"/>
    <property type="evidence" value="ECO:0007669"/>
    <property type="project" value="UniProtKB-KW"/>
</dbReference>
<evidence type="ECO:0000256" key="9">
    <source>
        <dbReference type="ARBA" id="ARBA00022840"/>
    </source>
</evidence>
<dbReference type="SUPFAM" id="SSF51621">
    <property type="entry name" value="Phosphoenolpyruvate/pyruvate domain"/>
    <property type="match status" value="1"/>
</dbReference>
<dbReference type="InterPro" id="IPR011037">
    <property type="entry name" value="Pyrv_Knase-like_insert_dom_sf"/>
</dbReference>
<keyword evidence="7" id="KW-0547">Nucleotide-binding</keyword>
<dbReference type="EC" id="2.7.1.40" evidence="4 13"/>
<keyword evidence="17" id="KW-1185">Reference proteome</keyword>
<dbReference type="UniPathway" id="UPA00109">
    <property type="reaction ID" value="UER00188"/>
</dbReference>
<feature type="signal peptide" evidence="14">
    <location>
        <begin position="1"/>
        <end position="18"/>
    </location>
</feature>
<dbReference type="Gene3D" id="2.40.33.10">
    <property type="entry name" value="PK beta-barrel domain-like"/>
    <property type="match status" value="1"/>
</dbReference>
<dbReference type="InterPro" id="IPR015813">
    <property type="entry name" value="Pyrv/PenolPyrv_kinase-like_dom"/>
</dbReference>
<evidence type="ECO:0000256" key="7">
    <source>
        <dbReference type="ARBA" id="ARBA00022741"/>
    </source>
</evidence>
<evidence type="ECO:0000256" key="1">
    <source>
        <dbReference type="ARBA" id="ARBA00001958"/>
    </source>
</evidence>
<keyword evidence="12 16" id="KW-0670">Pyruvate</keyword>
<comment type="cofactor">
    <cofactor evidence="1">
        <name>K(+)</name>
        <dbReference type="ChEBI" id="CHEBI:29103"/>
    </cofactor>
</comment>
<sequence>MLVLSSLASALVLPAGQAVHAVHAPRFAAVTMKGGATAFASKHSSTRDLKTLETLLADVELPFLNRKGKVVATLGPASSSLIMIQKLVAAGVDVFRLNASHRRPGQFEELIPWIRAAATAAGRDVRILGDIQGPKFRCSLTQDDVPVPLTRGEVLEFGLAASNADATRPGRITLSPTVEQTALMRGVTPGMRLLLDDGFMEVKVVSRVSPDLVKVEVLVGGKLKSRKGINVPELQIDCSALTAKDREDAKYLLSMGVDYIALSFAQKASDIQELIDLMDAQGVPKSARPAIIPKIEKPAALRNIDEILALSDGLMVARGDLGVELGLQRVPFAQKFLVRKANDAGKFCITATQMMESMISNAVPTRAEVSDVANAVFDGTDAVMLSGESAMGDDPVGVVQWMGRIIAEAEAHAEDLAPSM</sequence>
<comment type="caution">
    <text evidence="16">The sequence shown here is derived from an EMBL/GenBank/DDBJ whole genome shotgun (WGS) entry which is preliminary data.</text>
</comment>
<feature type="chain" id="PRO_5005601566" description="Pyruvate kinase" evidence="14">
    <location>
        <begin position="19"/>
        <end position="420"/>
    </location>
</feature>
<dbReference type="GO" id="GO:0000287">
    <property type="term" value="F:magnesium ion binding"/>
    <property type="evidence" value="ECO:0007669"/>
    <property type="project" value="InterPro"/>
</dbReference>
<dbReference type="Proteomes" id="UP000037460">
    <property type="component" value="Unassembled WGS sequence"/>
</dbReference>
<evidence type="ECO:0000259" key="15">
    <source>
        <dbReference type="Pfam" id="PF00224"/>
    </source>
</evidence>
<protein>
    <recommendedName>
        <fullName evidence="4 13">Pyruvate kinase</fullName>
        <ecNumber evidence="4 13">2.7.1.40</ecNumber>
    </recommendedName>
</protein>
<dbReference type="OrthoDB" id="108365at2759"/>
<keyword evidence="5 13" id="KW-0808">Transferase</keyword>
<evidence type="ECO:0000256" key="6">
    <source>
        <dbReference type="ARBA" id="ARBA00022723"/>
    </source>
</evidence>
<comment type="catalytic activity">
    <reaction evidence="13">
        <text>pyruvate + ATP = phosphoenolpyruvate + ADP + H(+)</text>
        <dbReference type="Rhea" id="RHEA:18157"/>
        <dbReference type="ChEBI" id="CHEBI:15361"/>
        <dbReference type="ChEBI" id="CHEBI:15378"/>
        <dbReference type="ChEBI" id="CHEBI:30616"/>
        <dbReference type="ChEBI" id="CHEBI:58702"/>
        <dbReference type="ChEBI" id="CHEBI:456216"/>
        <dbReference type="EC" id="2.7.1.40"/>
    </reaction>
</comment>
<keyword evidence="8 13" id="KW-0418">Kinase</keyword>
<keyword evidence="6" id="KW-0479">Metal-binding</keyword>
<evidence type="ECO:0000313" key="17">
    <source>
        <dbReference type="Proteomes" id="UP000037460"/>
    </source>
</evidence>
<dbReference type="GO" id="GO:0004743">
    <property type="term" value="F:pyruvate kinase activity"/>
    <property type="evidence" value="ECO:0007669"/>
    <property type="project" value="UniProtKB-EC"/>
</dbReference>
<dbReference type="NCBIfam" id="TIGR01064">
    <property type="entry name" value="pyruv_kin"/>
    <property type="match status" value="1"/>
</dbReference>
<evidence type="ECO:0000256" key="10">
    <source>
        <dbReference type="ARBA" id="ARBA00022842"/>
    </source>
</evidence>
<dbReference type="Gene3D" id="3.20.20.60">
    <property type="entry name" value="Phosphoenolpyruvate-binding domains"/>
    <property type="match status" value="1"/>
</dbReference>
<dbReference type="GO" id="GO:0030955">
    <property type="term" value="F:potassium ion binding"/>
    <property type="evidence" value="ECO:0007669"/>
    <property type="project" value="InterPro"/>
</dbReference>
<feature type="domain" description="Pyruvate kinase barrel" evidence="15">
    <location>
        <begin position="66"/>
        <end position="397"/>
    </location>
</feature>
<dbReference type="InterPro" id="IPR015793">
    <property type="entry name" value="Pyrv_Knase_brl"/>
</dbReference>
<dbReference type="PRINTS" id="PR01050">
    <property type="entry name" value="PYRUVTKNASE"/>
</dbReference>
<dbReference type="InterPro" id="IPR001697">
    <property type="entry name" value="Pyr_Knase"/>
</dbReference>
<proteinExistence type="inferred from homology"/>
<evidence type="ECO:0000256" key="5">
    <source>
        <dbReference type="ARBA" id="ARBA00022679"/>
    </source>
</evidence>
<evidence type="ECO:0000313" key="16">
    <source>
        <dbReference type="EMBL" id="KOO23258.1"/>
    </source>
</evidence>
<evidence type="ECO:0000256" key="4">
    <source>
        <dbReference type="ARBA" id="ARBA00012142"/>
    </source>
</evidence>